<organism evidence="2">
    <name type="scientific">uncultured marine thaumarchaeote KM3_82_C03</name>
    <dbReference type="NCBI Taxonomy" id="1456303"/>
    <lineage>
        <taxon>Archaea</taxon>
        <taxon>Nitrososphaerota</taxon>
        <taxon>environmental samples</taxon>
    </lineage>
</organism>
<sequence>MIFKFLNHHPKLKWKVYRMYRLFYDLSDALKKDKTNLTPSGRTFVGEGDFTKIGQEFFQYFVDSCNITPSANILDIGSGMGRMAIPFTRYLNQNGRYCGFDVFKSGIEWSQKNITSKFSNFHFTHVDVYNKTYNPNGKITPAKFRFPYNDNSFDLVFATSVFTHILPSDLPNYISEINRVTKPNGFSLSTFLLLNEESLSLMQEKSNILFEHFEDNHAVMLSDVPEHTVGYNENFIHSIYHTTNLTIVEPILYGFWCGRDKFQSFQDIIISVKQN</sequence>
<proteinExistence type="predicted"/>
<dbReference type="Pfam" id="PF08241">
    <property type="entry name" value="Methyltransf_11"/>
    <property type="match status" value="1"/>
</dbReference>
<reference evidence="2" key="1">
    <citation type="journal article" date="2014" name="Genome Biol. Evol.">
        <title>Pangenome evidence for extensive interdomain horizontal transfer affecting lineage core and shell genes in uncultured planktonic thaumarchaeota and euryarchaeota.</title>
        <authorList>
            <person name="Deschamps P."/>
            <person name="Zivanovic Y."/>
            <person name="Moreira D."/>
            <person name="Rodriguez-Valera F."/>
            <person name="Lopez-Garcia P."/>
        </authorList>
    </citation>
    <scope>NUCLEOTIDE SEQUENCE</scope>
</reference>
<evidence type="ECO:0000259" key="1">
    <source>
        <dbReference type="Pfam" id="PF08241"/>
    </source>
</evidence>
<keyword evidence="2" id="KW-0808">Transferase</keyword>
<accession>A0A075HWT9</accession>
<protein>
    <submittedName>
        <fullName evidence="2">Methyltransferase</fullName>
    </submittedName>
</protein>
<feature type="domain" description="Methyltransferase type 11" evidence="1">
    <location>
        <begin position="74"/>
        <end position="186"/>
    </location>
</feature>
<dbReference type="GO" id="GO:0032259">
    <property type="term" value="P:methylation"/>
    <property type="evidence" value="ECO:0007669"/>
    <property type="project" value="UniProtKB-KW"/>
</dbReference>
<dbReference type="InterPro" id="IPR029063">
    <property type="entry name" value="SAM-dependent_MTases_sf"/>
</dbReference>
<dbReference type="AlphaFoldDB" id="A0A075HWT9"/>
<name>A0A075HWT9_9ARCH</name>
<dbReference type="SUPFAM" id="SSF53335">
    <property type="entry name" value="S-adenosyl-L-methionine-dependent methyltransferases"/>
    <property type="match status" value="1"/>
</dbReference>
<dbReference type="CDD" id="cd02440">
    <property type="entry name" value="AdoMet_MTases"/>
    <property type="match status" value="1"/>
</dbReference>
<dbReference type="Gene3D" id="3.40.50.150">
    <property type="entry name" value="Vaccinia Virus protein VP39"/>
    <property type="match status" value="1"/>
</dbReference>
<dbReference type="GO" id="GO:0008757">
    <property type="term" value="F:S-adenosylmethionine-dependent methyltransferase activity"/>
    <property type="evidence" value="ECO:0007669"/>
    <property type="project" value="InterPro"/>
</dbReference>
<dbReference type="InterPro" id="IPR013216">
    <property type="entry name" value="Methyltransf_11"/>
</dbReference>
<keyword evidence="2" id="KW-0489">Methyltransferase</keyword>
<evidence type="ECO:0000313" key="2">
    <source>
        <dbReference type="EMBL" id="AIF18248.1"/>
    </source>
</evidence>
<dbReference type="EMBL" id="KF901105">
    <property type="protein sequence ID" value="AIF18248.1"/>
    <property type="molecule type" value="Genomic_DNA"/>
</dbReference>